<evidence type="ECO:0000256" key="1">
    <source>
        <dbReference type="SAM" id="Coils"/>
    </source>
</evidence>
<dbReference type="GeneID" id="20803405"/>
<feature type="region of interest" description="Disordered" evidence="2">
    <location>
        <begin position="98"/>
        <end position="197"/>
    </location>
</feature>
<proteinExistence type="predicted"/>
<feature type="coiled-coil region" evidence="1">
    <location>
        <begin position="287"/>
        <end position="321"/>
    </location>
</feature>
<feature type="compositionally biased region" description="Polar residues" evidence="2">
    <location>
        <begin position="143"/>
        <end position="158"/>
    </location>
</feature>
<evidence type="ECO:0000313" key="5">
    <source>
        <dbReference type="EMBL" id="RQM29276.1"/>
    </source>
</evidence>
<dbReference type="EMBL" id="MZMZ02001470">
    <property type="protein sequence ID" value="RQM29276.1"/>
    <property type="molecule type" value="Genomic_DNA"/>
</dbReference>
<accession>W4H9T8</accession>
<evidence type="ECO:0000256" key="2">
    <source>
        <dbReference type="SAM" id="MobiDB-lite"/>
    </source>
</evidence>
<gene>
    <name evidence="5" type="ORF">B5M09_004526</name>
    <name evidence="4" type="ORF">H257_01409</name>
</gene>
<feature type="compositionally biased region" description="Polar residues" evidence="2">
    <location>
        <begin position="103"/>
        <end position="120"/>
    </location>
</feature>
<dbReference type="OrthoDB" id="70553at2759"/>
<dbReference type="Proteomes" id="UP000284702">
    <property type="component" value="Unassembled WGS sequence"/>
</dbReference>
<dbReference type="VEuPathDB" id="FungiDB:H257_01409"/>
<sequence length="520" mass="58677">MTEARIAFYGSDADDDNSPRGHDESPLAYETLSSVEPNNRPPSSHHMEDLGDDDVDELIKQKRNELYQIKARKLKSRDNLSGNGLNLDDFDLLPMDVSPMKGAQSTSSSAYSTPTKTSLTEIAHRVASNEKQLRSDRMRLTELVSNDSQYHQSRAESASTPRSHRSSPRTTPSPSRQKQLLSQKAIHKWHPDSKRTQVLNQDTPLDIGLSSSEYDGHIGFAPAEEEFAITSSATRRLKALAMELDSETHEDEAEAVVQQVLDFGKYLGGEEAVKGFFPADDDDGSAFHDLQRKMDDMNQHLERLQEEKRLLERQQQESERNATDMSSSLRMLSAQVSQFVNGGKGSGNGAMDPRDLHSSSIHYKEDLMDELKMQRKLMGDLEVEISRWRHDADMLEQSRVLEHQQHKTQALQIASTHRVLDEKVDMQRDAVKALQDQAREWQHKLDSMWDRILVVEAHVLDVDKLVAAAAAPPRRSWLLLVLVFMVLLLMYVVVQDAAVGDKVVIHLCALMGYDCLTPLT</sequence>
<reference evidence="5 6" key="2">
    <citation type="submission" date="2018-07" db="EMBL/GenBank/DDBJ databases">
        <title>Annotation of Aphanomyces astaci genome assembly.</title>
        <authorList>
            <person name="Studholme D.J."/>
        </authorList>
    </citation>
    <scope>NUCLEOTIDE SEQUENCE [LARGE SCALE GENOMIC DNA]</scope>
    <source>
        <strain evidence="5">Pc</strain>
    </source>
</reference>
<name>W4H9T8_APHAT</name>
<dbReference type="RefSeq" id="XP_009822892.1">
    <property type="nucleotide sequence ID" value="XM_009824590.1"/>
</dbReference>
<evidence type="ECO:0000313" key="4">
    <source>
        <dbReference type="EMBL" id="ETV88029.1"/>
    </source>
</evidence>
<dbReference type="EMBL" id="KI913115">
    <property type="protein sequence ID" value="ETV88029.1"/>
    <property type="molecule type" value="Genomic_DNA"/>
</dbReference>
<dbReference type="AlphaFoldDB" id="W4H9T8"/>
<organism evidence="4">
    <name type="scientific">Aphanomyces astaci</name>
    <name type="common">Crayfish plague agent</name>
    <dbReference type="NCBI Taxonomy" id="112090"/>
    <lineage>
        <taxon>Eukaryota</taxon>
        <taxon>Sar</taxon>
        <taxon>Stramenopiles</taxon>
        <taxon>Oomycota</taxon>
        <taxon>Saprolegniomycetes</taxon>
        <taxon>Saprolegniales</taxon>
        <taxon>Verrucalvaceae</taxon>
        <taxon>Aphanomyces</taxon>
    </lineage>
</organism>
<protein>
    <submittedName>
        <fullName evidence="4">Uncharacterized protein</fullName>
    </submittedName>
</protein>
<keyword evidence="3" id="KW-0472">Membrane</keyword>
<keyword evidence="3" id="KW-0812">Transmembrane</keyword>
<evidence type="ECO:0000256" key="3">
    <source>
        <dbReference type="SAM" id="Phobius"/>
    </source>
</evidence>
<keyword evidence="6" id="KW-1185">Reference proteome</keyword>
<reference evidence="4" key="1">
    <citation type="submission" date="2013-12" db="EMBL/GenBank/DDBJ databases">
        <title>The Genome Sequence of Aphanomyces astaci APO3.</title>
        <authorList>
            <consortium name="The Broad Institute Genomics Platform"/>
            <person name="Russ C."/>
            <person name="Tyler B."/>
            <person name="van West P."/>
            <person name="Dieguez-Uribeondo J."/>
            <person name="Young S.K."/>
            <person name="Zeng Q."/>
            <person name="Gargeya S."/>
            <person name="Fitzgerald M."/>
            <person name="Abouelleil A."/>
            <person name="Alvarado L."/>
            <person name="Chapman S.B."/>
            <person name="Gainer-Dewar J."/>
            <person name="Goldberg J."/>
            <person name="Griggs A."/>
            <person name="Gujja S."/>
            <person name="Hansen M."/>
            <person name="Howarth C."/>
            <person name="Imamovic A."/>
            <person name="Ireland A."/>
            <person name="Larimer J."/>
            <person name="McCowan C."/>
            <person name="Murphy C."/>
            <person name="Pearson M."/>
            <person name="Poon T.W."/>
            <person name="Priest M."/>
            <person name="Roberts A."/>
            <person name="Saif S."/>
            <person name="Shea T."/>
            <person name="Sykes S."/>
            <person name="Wortman J."/>
            <person name="Nusbaum C."/>
            <person name="Birren B."/>
        </authorList>
    </citation>
    <scope>NUCLEOTIDE SEQUENCE [LARGE SCALE GENOMIC DNA]</scope>
    <source>
        <strain evidence="4">APO3</strain>
    </source>
</reference>
<feature type="compositionally biased region" description="Basic and acidic residues" evidence="2">
    <location>
        <begin position="122"/>
        <end position="140"/>
    </location>
</feature>
<evidence type="ECO:0000313" key="6">
    <source>
        <dbReference type="Proteomes" id="UP000284702"/>
    </source>
</evidence>
<keyword evidence="1" id="KW-0175">Coiled coil</keyword>
<keyword evidence="3" id="KW-1133">Transmembrane helix</keyword>
<feature type="region of interest" description="Disordered" evidence="2">
    <location>
        <begin position="1"/>
        <end position="56"/>
    </location>
</feature>
<feature type="transmembrane region" description="Helical" evidence="3">
    <location>
        <begin position="477"/>
        <end position="494"/>
    </location>
</feature>